<evidence type="ECO:0000256" key="1">
    <source>
        <dbReference type="ARBA" id="ARBA00004323"/>
    </source>
</evidence>
<dbReference type="Pfam" id="PF01762">
    <property type="entry name" value="Galactosyl_T"/>
    <property type="match status" value="1"/>
</dbReference>
<evidence type="ECO:0000256" key="9">
    <source>
        <dbReference type="ARBA" id="ARBA00023136"/>
    </source>
</evidence>
<dbReference type="Gene3D" id="3.90.550.50">
    <property type="match status" value="1"/>
</dbReference>
<keyword evidence="9" id="KW-0472">Membrane</keyword>
<sequence length="300" mass="34530">MCQQATRRLSFGFVVGLTKNTSVHQQLIEESLRYNDILQVNVYDKYRNLSIKAAGRFNWINLRCSPVDFVLKVDDDVYVNIHNLATILHSFSPIERSIYGHKTGGSQPSRTEGKWPSSYENWPWSRIPYYLQGAGIVVAGSAVRSLLAALQTLHLGGHLNHRISVDEPETYPDPCFVRILLCGQHNPQKITSIRLPLSVTICTEMTLKIIAFSKLTSWDQTKRWSILSRVKLASQQSHQNLNSDLFIQKNIHHRDSIVHQRFSEDDNVKDLFGNVYFIKNGQHRNWIHGGYKRGENERFQ</sequence>
<comment type="caution">
    <text evidence="11">The sequence shown here is derived from an EMBL/GenBank/DDBJ whole genome shotgun (WGS) entry which is preliminary data.</text>
</comment>
<dbReference type="PANTHER" id="PTHR11214:SF334">
    <property type="entry name" value="HEXOSYLTRANSFERASE"/>
    <property type="match status" value="1"/>
</dbReference>
<evidence type="ECO:0000256" key="2">
    <source>
        <dbReference type="ARBA" id="ARBA00008661"/>
    </source>
</evidence>
<comment type="similarity">
    <text evidence="2 10">Belongs to the glycosyltransferase 31 family.</text>
</comment>
<name>A0A8J2WQX6_9CRUS</name>
<evidence type="ECO:0000256" key="8">
    <source>
        <dbReference type="ARBA" id="ARBA00023034"/>
    </source>
</evidence>
<keyword evidence="3 10" id="KW-0328">Glycosyltransferase</keyword>
<keyword evidence="6" id="KW-0735">Signal-anchor</keyword>
<dbReference type="GO" id="GO:0000139">
    <property type="term" value="C:Golgi membrane"/>
    <property type="evidence" value="ECO:0007669"/>
    <property type="project" value="UniProtKB-SubCell"/>
</dbReference>
<dbReference type="InterPro" id="IPR002659">
    <property type="entry name" value="Glyco_trans_31"/>
</dbReference>
<dbReference type="EC" id="2.4.1.-" evidence="10"/>
<evidence type="ECO:0000256" key="5">
    <source>
        <dbReference type="ARBA" id="ARBA00022692"/>
    </source>
</evidence>
<dbReference type="OrthoDB" id="5512589at2759"/>
<evidence type="ECO:0000256" key="7">
    <source>
        <dbReference type="ARBA" id="ARBA00022989"/>
    </source>
</evidence>
<proteinExistence type="inferred from homology"/>
<evidence type="ECO:0000256" key="10">
    <source>
        <dbReference type="RuleBase" id="RU363063"/>
    </source>
</evidence>
<keyword evidence="12" id="KW-1185">Reference proteome</keyword>
<organism evidence="11 12">
    <name type="scientific">Daphnia galeata</name>
    <dbReference type="NCBI Taxonomy" id="27404"/>
    <lineage>
        <taxon>Eukaryota</taxon>
        <taxon>Metazoa</taxon>
        <taxon>Ecdysozoa</taxon>
        <taxon>Arthropoda</taxon>
        <taxon>Crustacea</taxon>
        <taxon>Branchiopoda</taxon>
        <taxon>Diplostraca</taxon>
        <taxon>Cladocera</taxon>
        <taxon>Anomopoda</taxon>
        <taxon>Daphniidae</taxon>
        <taxon>Daphnia</taxon>
    </lineage>
</organism>
<comment type="subcellular location">
    <subcellularLocation>
        <location evidence="1 10">Golgi apparatus membrane</location>
        <topology evidence="1 10">Single-pass type II membrane protein</topology>
    </subcellularLocation>
</comment>
<keyword evidence="8 10" id="KW-0333">Golgi apparatus</keyword>
<evidence type="ECO:0000256" key="3">
    <source>
        <dbReference type="ARBA" id="ARBA00022676"/>
    </source>
</evidence>
<dbReference type="GO" id="GO:0016758">
    <property type="term" value="F:hexosyltransferase activity"/>
    <property type="evidence" value="ECO:0007669"/>
    <property type="project" value="InterPro"/>
</dbReference>
<dbReference type="AlphaFoldDB" id="A0A8J2WQX6"/>
<dbReference type="EMBL" id="CAKKLH010000325">
    <property type="protein sequence ID" value="CAH0112348.1"/>
    <property type="molecule type" value="Genomic_DNA"/>
</dbReference>
<evidence type="ECO:0000256" key="4">
    <source>
        <dbReference type="ARBA" id="ARBA00022679"/>
    </source>
</evidence>
<dbReference type="GO" id="GO:0006493">
    <property type="term" value="P:protein O-linked glycosylation"/>
    <property type="evidence" value="ECO:0007669"/>
    <property type="project" value="TreeGrafter"/>
</dbReference>
<reference evidence="11" key="1">
    <citation type="submission" date="2021-11" db="EMBL/GenBank/DDBJ databases">
        <authorList>
            <person name="Schell T."/>
        </authorList>
    </citation>
    <scope>NUCLEOTIDE SEQUENCE</scope>
    <source>
        <strain evidence="11">M5</strain>
    </source>
</reference>
<gene>
    <name evidence="11" type="ORF">DGAL_LOCUS16063</name>
</gene>
<keyword evidence="4" id="KW-0808">Transferase</keyword>
<evidence type="ECO:0000313" key="11">
    <source>
        <dbReference type="EMBL" id="CAH0112348.1"/>
    </source>
</evidence>
<dbReference type="PANTHER" id="PTHR11214">
    <property type="entry name" value="BETA-1,3-N-ACETYLGLUCOSAMINYLTRANSFERASE"/>
    <property type="match status" value="1"/>
</dbReference>
<protein>
    <recommendedName>
        <fullName evidence="10">Hexosyltransferase</fullName>
        <ecNumber evidence="10">2.4.1.-</ecNumber>
    </recommendedName>
</protein>
<evidence type="ECO:0000313" key="12">
    <source>
        <dbReference type="Proteomes" id="UP000789390"/>
    </source>
</evidence>
<keyword evidence="7" id="KW-1133">Transmembrane helix</keyword>
<accession>A0A8J2WQX6</accession>
<dbReference type="Proteomes" id="UP000789390">
    <property type="component" value="Unassembled WGS sequence"/>
</dbReference>
<keyword evidence="5" id="KW-0812">Transmembrane</keyword>
<evidence type="ECO:0000256" key="6">
    <source>
        <dbReference type="ARBA" id="ARBA00022968"/>
    </source>
</evidence>